<evidence type="ECO:0000313" key="3">
    <source>
        <dbReference type="EMBL" id="QEG42128.1"/>
    </source>
</evidence>
<dbReference type="RefSeq" id="WP_148080435.1">
    <property type="nucleotide sequence ID" value="NZ_CP042914.1"/>
</dbReference>
<sequence precursor="true">MCRILLVGQTLLAFLVIASLSLVSAAEEENKKPDKERPTVQLAILLDTSNSMDGLIDQAKTQLWTIVNEFAKTELAGQRPELEVALYEYGNRGLSATDGYVRMVSPLTNDLDDISEKLFALTTNGGEEYCGRVILDAVEQLDWNQGRGLRSIFIAGNEPFTQGDIKYRVACKAAVEKGITVSTIFCGERSEGIQTGWEDGAQIADGSYLCINQDHRSRAIKTPHDKELVRLSAELNSTYIPYGDAEARATFENRQKAQDANAAKATVSAAASRAGFKASGLYRNSGWDLIDALAEGKVELENLKDEQLPEKLREMTIEQRRKYLDEMAKKRQQIQQQIKERTAKRDVFLAEERERLAREAPAEAAAAAEPFADAVKEAIGSQGGN</sequence>
<evidence type="ECO:0000259" key="2">
    <source>
        <dbReference type="SMART" id="SM00327"/>
    </source>
</evidence>
<organism evidence="3 4">
    <name type="scientific">Roseimaritima ulvae</name>
    <dbReference type="NCBI Taxonomy" id="980254"/>
    <lineage>
        <taxon>Bacteria</taxon>
        <taxon>Pseudomonadati</taxon>
        <taxon>Planctomycetota</taxon>
        <taxon>Planctomycetia</taxon>
        <taxon>Pirellulales</taxon>
        <taxon>Pirellulaceae</taxon>
        <taxon>Roseimaritima</taxon>
    </lineage>
</organism>
<protein>
    <recommendedName>
        <fullName evidence="2">VWFA domain-containing protein</fullName>
    </recommendedName>
</protein>
<feature type="chain" id="PRO_5022992607" description="VWFA domain-containing protein" evidence="1">
    <location>
        <begin position="26"/>
        <end position="385"/>
    </location>
</feature>
<dbReference type="KEGG" id="rul:UC8_41610"/>
<dbReference type="SUPFAM" id="SSF53300">
    <property type="entry name" value="vWA-like"/>
    <property type="match status" value="1"/>
</dbReference>
<name>A0A5B9QSS5_9BACT</name>
<dbReference type="InterPro" id="IPR036465">
    <property type="entry name" value="vWFA_dom_sf"/>
</dbReference>
<dbReference type="Gene3D" id="3.40.50.410">
    <property type="entry name" value="von Willebrand factor, type A domain"/>
    <property type="match status" value="1"/>
</dbReference>
<keyword evidence="1" id="KW-0732">Signal</keyword>
<dbReference type="OrthoDB" id="5827268at2"/>
<dbReference type="InterPro" id="IPR002035">
    <property type="entry name" value="VWF_A"/>
</dbReference>
<evidence type="ECO:0000256" key="1">
    <source>
        <dbReference type="SAM" id="SignalP"/>
    </source>
</evidence>
<feature type="signal peptide" evidence="1">
    <location>
        <begin position="1"/>
        <end position="25"/>
    </location>
</feature>
<keyword evidence="4" id="KW-1185">Reference proteome</keyword>
<evidence type="ECO:0000313" key="4">
    <source>
        <dbReference type="Proteomes" id="UP000325286"/>
    </source>
</evidence>
<dbReference type="SMART" id="SM00327">
    <property type="entry name" value="VWA"/>
    <property type="match status" value="1"/>
</dbReference>
<gene>
    <name evidence="3" type="ORF">UC8_41610</name>
</gene>
<reference evidence="3 4" key="1">
    <citation type="submission" date="2019-08" db="EMBL/GenBank/DDBJ databases">
        <title>Deep-cultivation of Planctomycetes and their phenomic and genomic characterization uncovers novel biology.</title>
        <authorList>
            <person name="Wiegand S."/>
            <person name="Jogler M."/>
            <person name="Boedeker C."/>
            <person name="Pinto D."/>
            <person name="Vollmers J."/>
            <person name="Rivas-Marin E."/>
            <person name="Kohn T."/>
            <person name="Peeters S.H."/>
            <person name="Heuer A."/>
            <person name="Rast P."/>
            <person name="Oberbeckmann S."/>
            <person name="Bunk B."/>
            <person name="Jeske O."/>
            <person name="Meyerdierks A."/>
            <person name="Storesund J.E."/>
            <person name="Kallscheuer N."/>
            <person name="Luecker S."/>
            <person name="Lage O.M."/>
            <person name="Pohl T."/>
            <person name="Merkel B.J."/>
            <person name="Hornburger P."/>
            <person name="Mueller R.-W."/>
            <person name="Bruemmer F."/>
            <person name="Labrenz M."/>
            <person name="Spormann A.M."/>
            <person name="Op den Camp H."/>
            <person name="Overmann J."/>
            <person name="Amann R."/>
            <person name="Jetten M.S.M."/>
            <person name="Mascher T."/>
            <person name="Medema M.H."/>
            <person name="Devos D.P."/>
            <person name="Kaster A.-K."/>
            <person name="Ovreas L."/>
            <person name="Rohde M."/>
            <person name="Galperin M.Y."/>
            <person name="Jogler C."/>
        </authorList>
    </citation>
    <scope>NUCLEOTIDE SEQUENCE [LARGE SCALE GENOMIC DNA]</scope>
    <source>
        <strain evidence="3 4">UC8</strain>
    </source>
</reference>
<dbReference type="AlphaFoldDB" id="A0A5B9QSS5"/>
<dbReference type="EMBL" id="CP042914">
    <property type="protein sequence ID" value="QEG42128.1"/>
    <property type="molecule type" value="Genomic_DNA"/>
</dbReference>
<proteinExistence type="predicted"/>
<feature type="domain" description="VWFA" evidence="2">
    <location>
        <begin position="39"/>
        <end position="228"/>
    </location>
</feature>
<dbReference type="Proteomes" id="UP000325286">
    <property type="component" value="Chromosome"/>
</dbReference>
<accession>A0A5B9QSS5</accession>